<feature type="region of interest" description="Disordered" evidence="1">
    <location>
        <begin position="101"/>
        <end position="140"/>
    </location>
</feature>
<evidence type="ECO:0000256" key="1">
    <source>
        <dbReference type="SAM" id="MobiDB-lite"/>
    </source>
</evidence>
<dbReference type="AlphaFoldDB" id="A0A834T107"/>
<protein>
    <submittedName>
        <fullName evidence="2">Putative mitochondrial protein</fullName>
    </submittedName>
</protein>
<dbReference type="EMBL" id="JAAIUW010000010">
    <property type="protein sequence ID" value="KAF7811772.1"/>
    <property type="molecule type" value="Genomic_DNA"/>
</dbReference>
<keyword evidence="3" id="KW-1185">Reference proteome</keyword>
<name>A0A834T107_9FABA</name>
<reference evidence="2" key="1">
    <citation type="submission" date="2020-09" db="EMBL/GenBank/DDBJ databases">
        <title>Genome-Enabled Discovery of Anthraquinone Biosynthesis in Senna tora.</title>
        <authorList>
            <person name="Kang S.-H."/>
            <person name="Pandey R.P."/>
            <person name="Lee C.-M."/>
            <person name="Sim J.-S."/>
            <person name="Jeong J.-T."/>
            <person name="Choi B.-S."/>
            <person name="Jung M."/>
            <person name="Ginzburg D."/>
            <person name="Zhao K."/>
            <person name="Won S.Y."/>
            <person name="Oh T.-J."/>
            <person name="Yu Y."/>
            <person name="Kim N.-H."/>
            <person name="Lee O.R."/>
            <person name="Lee T.-H."/>
            <person name="Bashyal P."/>
            <person name="Kim T.-S."/>
            <person name="Lee W.-H."/>
            <person name="Kawkins C."/>
            <person name="Kim C.-K."/>
            <person name="Kim J.S."/>
            <person name="Ahn B.O."/>
            <person name="Rhee S.Y."/>
            <person name="Sohng J.K."/>
        </authorList>
    </citation>
    <scope>NUCLEOTIDE SEQUENCE</scope>
    <source>
        <tissue evidence="2">Leaf</tissue>
    </source>
</reference>
<comment type="caution">
    <text evidence="2">The sequence shown here is derived from an EMBL/GenBank/DDBJ whole genome shotgun (WGS) entry which is preliminary data.</text>
</comment>
<dbReference type="Proteomes" id="UP000634136">
    <property type="component" value="Unassembled WGS sequence"/>
</dbReference>
<proteinExistence type="predicted"/>
<evidence type="ECO:0000313" key="2">
    <source>
        <dbReference type="EMBL" id="KAF7811772.1"/>
    </source>
</evidence>
<sequence>MRENRAAPSQLDTPNIPICHMKSYHSRENVSCKNKEVGGERVPLPNTSCWNHIRHLPTREKKVEVDRSNASGNKSFPTPLHQSCPALIKILNQEIWHTITQPPKPTAEKTPSSARSKIPTGTSTKEISSGSGEDKPTPFLHPRLRRFAGLPLEPFPFGEAEPIENLHCSTLSFRKGNLPLFSLAGLNGPAADLEGESPWRSFIITSIPTSLLEKSTFIGLTPSQVPLGPIKNFRGAPFLLVGSSWLGARPNKPLLLSPKLPLSTREGGLPKIPLPLTSSCKIPDEASETAFTSLGVACGPSEGSLAIQMPPFLTESHFSPAPRASPASCQSLSCD</sequence>
<gene>
    <name evidence="2" type="ORF">G2W53_032748</name>
</gene>
<organism evidence="2 3">
    <name type="scientific">Senna tora</name>
    <dbReference type="NCBI Taxonomy" id="362788"/>
    <lineage>
        <taxon>Eukaryota</taxon>
        <taxon>Viridiplantae</taxon>
        <taxon>Streptophyta</taxon>
        <taxon>Embryophyta</taxon>
        <taxon>Tracheophyta</taxon>
        <taxon>Spermatophyta</taxon>
        <taxon>Magnoliopsida</taxon>
        <taxon>eudicotyledons</taxon>
        <taxon>Gunneridae</taxon>
        <taxon>Pentapetalae</taxon>
        <taxon>rosids</taxon>
        <taxon>fabids</taxon>
        <taxon>Fabales</taxon>
        <taxon>Fabaceae</taxon>
        <taxon>Caesalpinioideae</taxon>
        <taxon>Cassia clade</taxon>
        <taxon>Senna</taxon>
    </lineage>
</organism>
<accession>A0A834T107</accession>
<evidence type="ECO:0000313" key="3">
    <source>
        <dbReference type="Proteomes" id="UP000634136"/>
    </source>
</evidence>
<feature type="compositionally biased region" description="Polar residues" evidence="1">
    <location>
        <begin position="109"/>
        <end position="131"/>
    </location>
</feature>